<evidence type="ECO:0008006" key="3">
    <source>
        <dbReference type="Google" id="ProtNLM"/>
    </source>
</evidence>
<accession>A0ABQ5IV67</accession>
<organism evidence="1 2">
    <name type="scientific">Tanacetum coccineum</name>
    <dbReference type="NCBI Taxonomy" id="301880"/>
    <lineage>
        <taxon>Eukaryota</taxon>
        <taxon>Viridiplantae</taxon>
        <taxon>Streptophyta</taxon>
        <taxon>Embryophyta</taxon>
        <taxon>Tracheophyta</taxon>
        <taxon>Spermatophyta</taxon>
        <taxon>Magnoliopsida</taxon>
        <taxon>eudicotyledons</taxon>
        <taxon>Gunneridae</taxon>
        <taxon>Pentapetalae</taxon>
        <taxon>asterids</taxon>
        <taxon>campanulids</taxon>
        <taxon>Asterales</taxon>
        <taxon>Asteraceae</taxon>
        <taxon>Asteroideae</taxon>
        <taxon>Anthemideae</taxon>
        <taxon>Anthemidinae</taxon>
        <taxon>Tanacetum</taxon>
    </lineage>
</organism>
<reference evidence="1" key="1">
    <citation type="journal article" date="2022" name="Int. J. Mol. Sci.">
        <title>Draft Genome of Tanacetum Coccineum: Genomic Comparison of Closely Related Tanacetum-Family Plants.</title>
        <authorList>
            <person name="Yamashiro T."/>
            <person name="Shiraishi A."/>
            <person name="Nakayama K."/>
            <person name="Satake H."/>
        </authorList>
    </citation>
    <scope>NUCLEOTIDE SEQUENCE</scope>
</reference>
<sequence>MTTLAYLMIIAGADNHPPMLEKSLYDSWKSRIEHYMENWENGRMILNSVQNGPLIWPIFTEEDGTTRTKKYDELSATENIQADCDCKATNIVLQGLPPVVYAIINHHKVAKEIRYRGETLYQYYWRFAQLINNMNVINMSIRPVQVNTNFPNSLPPEWSKFVTDVKLARDLHRTNYDQLYSYLKQHENHANETRLMCERYQGLAIPVFNQGDDPIACLNKAMAFLTAVAFSRFPSTNNQPRTSSNPRNQATIQDRRVIDGRLGWLSVINVKLKVTWLGNALSQKGIGMLHDLGIPNGQTAQTTIPNTATFQTGDLDGYDSDCDDVLNAKAVLMANLSSYGSDVLSESHPTPRVQACYEHPTRDLSRPPPPTLITTLPPSVPREAPPQLALILTLLLYEGLLGYSLGQPTYFSITNGSDANLSHLAKAESRGITR</sequence>
<dbReference type="EMBL" id="BQNB010021212">
    <property type="protein sequence ID" value="GJU04054.1"/>
    <property type="molecule type" value="Genomic_DNA"/>
</dbReference>
<name>A0ABQ5IV67_9ASTR</name>
<dbReference type="Proteomes" id="UP001151760">
    <property type="component" value="Unassembled WGS sequence"/>
</dbReference>
<evidence type="ECO:0000313" key="1">
    <source>
        <dbReference type="EMBL" id="GJU04054.1"/>
    </source>
</evidence>
<proteinExistence type="predicted"/>
<evidence type="ECO:0000313" key="2">
    <source>
        <dbReference type="Proteomes" id="UP001151760"/>
    </source>
</evidence>
<comment type="caution">
    <text evidence="1">The sequence shown here is derived from an EMBL/GenBank/DDBJ whole genome shotgun (WGS) entry which is preliminary data.</text>
</comment>
<gene>
    <name evidence="1" type="ORF">Tco_1114392</name>
</gene>
<reference evidence="1" key="2">
    <citation type="submission" date="2022-01" db="EMBL/GenBank/DDBJ databases">
        <authorList>
            <person name="Yamashiro T."/>
            <person name="Shiraishi A."/>
            <person name="Satake H."/>
            <person name="Nakayama K."/>
        </authorList>
    </citation>
    <scope>NUCLEOTIDE SEQUENCE</scope>
</reference>
<keyword evidence="2" id="KW-1185">Reference proteome</keyword>
<protein>
    <recommendedName>
        <fullName evidence="3">Integrase, catalytic region, zinc finger, CCHC-type, peptidase aspartic, catalytic</fullName>
    </recommendedName>
</protein>